<feature type="domain" description="Integrase catalytic" evidence="1">
    <location>
        <begin position="7"/>
        <end position="40"/>
    </location>
</feature>
<dbReference type="InterPro" id="IPR001584">
    <property type="entry name" value="Integrase_cat-core"/>
</dbReference>
<dbReference type="Proteomes" id="UP000765160">
    <property type="component" value="Unassembled WGS sequence"/>
</dbReference>
<name>A0ABX1F1J2_9PROT</name>
<proteinExistence type="predicted"/>
<dbReference type="Pfam" id="PF13683">
    <property type="entry name" value="rve_3"/>
    <property type="match status" value="1"/>
</dbReference>
<dbReference type="EMBL" id="JAAVTX010000004">
    <property type="protein sequence ID" value="NKE46206.1"/>
    <property type="molecule type" value="Genomic_DNA"/>
</dbReference>
<accession>A0ABX1F1J2</accession>
<reference evidence="2 3" key="1">
    <citation type="submission" date="2020-03" db="EMBL/GenBank/DDBJ databases">
        <title>Roseomonas selenitidurans sp. nov. isolated from soil.</title>
        <authorList>
            <person name="Liu H."/>
        </authorList>
    </citation>
    <scope>NUCLEOTIDE SEQUENCE [LARGE SCALE GENOMIC DNA]</scope>
    <source>
        <strain evidence="2 3">JCM 15073</strain>
    </source>
</reference>
<gene>
    <name evidence="2" type="ORF">HB662_15580</name>
</gene>
<sequence length="44" mass="5101">MAGRSRLLRPECLNASCFLSLADARDRLEAWRTEYDEERPDGET</sequence>
<evidence type="ECO:0000313" key="3">
    <source>
        <dbReference type="Proteomes" id="UP000765160"/>
    </source>
</evidence>
<protein>
    <submittedName>
        <fullName evidence="2">Transposase</fullName>
    </submittedName>
</protein>
<comment type="caution">
    <text evidence="2">The sequence shown here is derived from an EMBL/GenBank/DDBJ whole genome shotgun (WGS) entry which is preliminary data.</text>
</comment>
<evidence type="ECO:0000259" key="1">
    <source>
        <dbReference type="Pfam" id="PF13683"/>
    </source>
</evidence>
<evidence type="ECO:0000313" key="2">
    <source>
        <dbReference type="EMBL" id="NKE46206.1"/>
    </source>
</evidence>
<keyword evidence="3" id="KW-1185">Reference proteome</keyword>
<organism evidence="2 3">
    <name type="scientific">Falsiroseomonas frigidaquae</name>
    <dbReference type="NCBI Taxonomy" id="487318"/>
    <lineage>
        <taxon>Bacteria</taxon>
        <taxon>Pseudomonadati</taxon>
        <taxon>Pseudomonadota</taxon>
        <taxon>Alphaproteobacteria</taxon>
        <taxon>Acetobacterales</taxon>
        <taxon>Roseomonadaceae</taxon>
        <taxon>Falsiroseomonas</taxon>
    </lineage>
</organism>